<reference evidence="1" key="1">
    <citation type="submission" date="2019-07" db="EMBL/GenBank/DDBJ databases">
        <authorList>
            <person name="Lazarte J.N."/>
            <person name="Poliero A."/>
            <person name="Beron C."/>
        </authorList>
    </citation>
    <scope>NUCLEOTIDE SEQUENCE</scope>
    <source>
        <strain evidence="1">FCC7</strain>
    </source>
</reference>
<evidence type="ECO:0000313" key="1">
    <source>
        <dbReference type="EMBL" id="MBN9901369.1"/>
    </source>
</evidence>
<proteinExistence type="predicted"/>
<accession>A0AAW4HZE4</accession>
<reference evidence="1" key="2">
    <citation type="journal article" date="2021" name="J. Invertebr. Pathol.">
        <title>Molecular characterization of a Bacillus thuringiensis strain from Argentina, toxic against Lepidoptera and Coleoptera, based on its whole-genome and Cry protein analysis.</title>
        <authorList>
            <person name="Nicolas Lazarte J."/>
            <person name="Pia Valacco M."/>
            <person name="Moreno S."/>
            <person name="Salerno G.L."/>
            <person name="Beron C.M."/>
        </authorList>
    </citation>
    <scope>NUCLEOTIDE SEQUENCE</scope>
    <source>
        <strain evidence="1">FCC7</strain>
    </source>
</reference>
<dbReference type="Proteomes" id="UP000775627">
    <property type="component" value="Unassembled WGS sequence"/>
</dbReference>
<sequence length="285" mass="33849">MKVILNEISIENKFIDLNDFLNKLKAIVAIYRLNIKELEILKPSNLYSINLFSNVPLQTLLFDKKFNRNDEIRRLKSILSNLIQEEPFWDTTPLHKISDQYKCEFTAKLHSYGIAEACEREKYILSFFTDEFKNQGLVSVEKNGDEVFEVKNIWSKNYLLDELLEKSSIDYLTYCTNRFKKTNLSFDELDEDYGFAILNMEQSGLYINRFKEFSKMSWEQICQSSGLRYKEYSPSGTSWFKGTLYESEKIMKFRVNDKYRCFGYRVGDIFRVLRFEIDHKISDKG</sequence>
<evidence type="ECO:0000313" key="2">
    <source>
        <dbReference type="Proteomes" id="UP000775627"/>
    </source>
</evidence>
<comment type="caution">
    <text evidence="1">The sequence shown here is derived from an EMBL/GenBank/DDBJ whole genome shotgun (WGS) entry which is preliminary data.</text>
</comment>
<organism evidence="1 2">
    <name type="scientific">Bacillus thuringiensis</name>
    <dbReference type="NCBI Taxonomy" id="1428"/>
    <lineage>
        <taxon>Bacteria</taxon>
        <taxon>Bacillati</taxon>
        <taxon>Bacillota</taxon>
        <taxon>Bacilli</taxon>
        <taxon>Bacillales</taxon>
        <taxon>Bacillaceae</taxon>
        <taxon>Bacillus</taxon>
        <taxon>Bacillus cereus group</taxon>
    </lineage>
</organism>
<dbReference type="EMBL" id="VIXF01000006">
    <property type="protein sequence ID" value="MBN9901369.1"/>
    <property type="molecule type" value="Genomic_DNA"/>
</dbReference>
<dbReference type="AlphaFoldDB" id="A0AAW4HZE4"/>
<dbReference type="RefSeq" id="WP_206905977.1">
    <property type="nucleotide sequence ID" value="NZ_JAWUAH010000042.1"/>
</dbReference>
<protein>
    <submittedName>
        <fullName evidence="1">Uncharacterized protein</fullName>
    </submittedName>
</protein>
<gene>
    <name evidence="1" type="ORF">FME64_29210</name>
</gene>
<name>A0AAW4HZE4_BACTU</name>